<dbReference type="OrthoDB" id="5317514at2759"/>
<feature type="region of interest" description="Disordered" evidence="17">
    <location>
        <begin position="1014"/>
        <end position="1041"/>
    </location>
</feature>
<evidence type="ECO:0000256" key="10">
    <source>
        <dbReference type="ARBA" id="ARBA00023037"/>
    </source>
</evidence>
<keyword evidence="12" id="KW-1015">Disulfide bond</keyword>
<accession>A0A9Q1EUU8</accession>
<evidence type="ECO:0000256" key="8">
    <source>
        <dbReference type="ARBA" id="ARBA00022889"/>
    </source>
</evidence>
<dbReference type="GO" id="GO:0007229">
    <property type="term" value="P:integrin-mediated signaling pathway"/>
    <property type="evidence" value="ECO:0007669"/>
    <property type="project" value="UniProtKB-KW"/>
</dbReference>
<name>A0A9Q1EUU8_SYNKA</name>
<evidence type="ECO:0000259" key="18">
    <source>
        <dbReference type="Pfam" id="PF08441"/>
    </source>
</evidence>
<dbReference type="InterPro" id="IPR013649">
    <property type="entry name" value="Integrin_alpha_Ig-like_1"/>
</dbReference>
<keyword evidence="8 16" id="KW-0130">Cell adhesion</keyword>
<dbReference type="Pfam" id="PF01839">
    <property type="entry name" value="FG-GAP"/>
    <property type="match status" value="2"/>
</dbReference>
<evidence type="ECO:0000256" key="15">
    <source>
        <dbReference type="PROSITE-ProRule" id="PRU00803"/>
    </source>
</evidence>
<dbReference type="SUPFAM" id="SSF69179">
    <property type="entry name" value="Integrin domains"/>
    <property type="match status" value="3"/>
</dbReference>
<feature type="compositionally biased region" description="Polar residues" evidence="17">
    <location>
        <begin position="1025"/>
        <end position="1041"/>
    </location>
</feature>
<dbReference type="EMBL" id="JAINUF010000012">
    <property type="protein sequence ID" value="KAJ8345436.1"/>
    <property type="molecule type" value="Genomic_DNA"/>
</dbReference>
<comment type="subcellular location">
    <subcellularLocation>
        <location evidence="1 16">Membrane</location>
        <topology evidence="1 16">Single-pass type I membrane protein</topology>
    </subcellularLocation>
</comment>
<dbReference type="FunFam" id="2.60.40.1460:FF:000001">
    <property type="entry name" value="Integrin, alpha V"/>
    <property type="match status" value="1"/>
</dbReference>
<keyword evidence="11 16" id="KW-0472">Membrane</keyword>
<evidence type="ECO:0000259" key="20">
    <source>
        <dbReference type="Pfam" id="PF20806"/>
    </source>
</evidence>
<dbReference type="Pfam" id="PF20806">
    <property type="entry name" value="Integrin_A_Ig_3"/>
    <property type="match status" value="1"/>
</dbReference>
<feature type="repeat" description="FG-GAP" evidence="15">
    <location>
        <begin position="27"/>
        <end position="92"/>
    </location>
</feature>
<feature type="chain" id="PRO_5040548181" description="Integrin alpha-2 domain-containing protein" evidence="16">
    <location>
        <begin position="26"/>
        <end position="1041"/>
    </location>
</feature>
<comment type="similarity">
    <text evidence="2 16">Belongs to the integrin alpha chain family.</text>
</comment>
<evidence type="ECO:0000256" key="12">
    <source>
        <dbReference type="ARBA" id="ARBA00023157"/>
    </source>
</evidence>
<protein>
    <recommendedName>
        <fullName evidence="23">Integrin alpha-2 domain-containing protein</fullName>
    </recommendedName>
</protein>
<feature type="repeat" description="FG-GAP" evidence="15">
    <location>
        <begin position="303"/>
        <end position="368"/>
    </location>
</feature>
<feature type="repeat" description="FG-GAP" evidence="15">
    <location>
        <begin position="370"/>
        <end position="427"/>
    </location>
</feature>
<gene>
    <name evidence="21" type="ORF">SKAU_G00296290</name>
</gene>
<dbReference type="PRINTS" id="PR01185">
    <property type="entry name" value="INTEGRINA"/>
</dbReference>
<keyword evidence="10 16" id="KW-0401">Integrin</keyword>
<reference evidence="21" key="1">
    <citation type="journal article" date="2023" name="Science">
        <title>Genome structures resolve the early diversification of teleost fishes.</title>
        <authorList>
            <person name="Parey E."/>
            <person name="Louis A."/>
            <person name="Montfort J."/>
            <person name="Bouchez O."/>
            <person name="Roques C."/>
            <person name="Iampietro C."/>
            <person name="Lluch J."/>
            <person name="Castinel A."/>
            <person name="Donnadieu C."/>
            <person name="Desvignes T."/>
            <person name="Floi Bucao C."/>
            <person name="Jouanno E."/>
            <person name="Wen M."/>
            <person name="Mejri S."/>
            <person name="Dirks R."/>
            <person name="Jansen H."/>
            <person name="Henkel C."/>
            <person name="Chen W.J."/>
            <person name="Zahm M."/>
            <person name="Cabau C."/>
            <person name="Klopp C."/>
            <person name="Thompson A.W."/>
            <person name="Robinson-Rechavi M."/>
            <person name="Braasch I."/>
            <person name="Lecointre G."/>
            <person name="Bobe J."/>
            <person name="Postlethwait J.H."/>
            <person name="Berthelot C."/>
            <person name="Roest Crollius H."/>
            <person name="Guiguen Y."/>
        </authorList>
    </citation>
    <scope>NUCLEOTIDE SEQUENCE</scope>
    <source>
        <strain evidence="21">WJC10195</strain>
    </source>
</reference>
<evidence type="ECO:0000256" key="4">
    <source>
        <dbReference type="ARBA" id="ARBA00022723"/>
    </source>
</evidence>
<evidence type="ECO:0000256" key="1">
    <source>
        <dbReference type="ARBA" id="ARBA00004479"/>
    </source>
</evidence>
<evidence type="ECO:0000256" key="11">
    <source>
        <dbReference type="ARBA" id="ARBA00023136"/>
    </source>
</evidence>
<dbReference type="Pfam" id="PF08441">
    <property type="entry name" value="Integrin_A_Ig_1"/>
    <property type="match status" value="1"/>
</dbReference>
<dbReference type="AlphaFoldDB" id="A0A9Q1EUU8"/>
<dbReference type="Gene3D" id="2.60.40.1460">
    <property type="entry name" value="Integrin domains. Chain A, domain 2"/>
    <property type="match status" value="1"/>
</dbReference>
<dbReference type="GO" id="GO:0033627">
    <property type="term" value="P:cell adhesion mediated by integrin"/>
    <property type="evidence" value="ECO:0007669"/>
    <property type="project" value="TreeGrafter"/>
</dbReference>
<dbReference type="InterPro" id="IPR028994">
    <property type="entry name" value="Integrin_alpha_N"/>
</dbReference>
<dbReference type="Pfam" id="PF20805">
    <property type="entry name" value="Integrin_A_Ig_2"/>
    <property type="match status" value="1"/>
</dbReference>
<keyword evidence="14" id="KW-0325">Glycoprotein</keyword>
<evidence type="ECO:0000256" key="13">
    <source>
        <dbReference type="ARBA" id="ARBA00023170"/>
    </source>
</evidence>
<evidence type="ECO:0000256" key="5">
    <source>
        <dbReference type="ARBA" id="ARBA00022729"/>
    </source>
</evidence>
<sequence length="1041" mass="114328">MERRRTGLPLCVCMLMCAFTHRAHALNLDLNNFTVYSGPNGSYFGFSVDFYRSNRTSVSVVVGAPKASTNQPNVTEGGAVFLCPWTQEGGACQSLTFDTTGDEEHTLDFVKLREFKSHQWFGASVRSTDSHIMACAPLFHWSAVDLYDESGRTPVGNCQIRDMQTGDLAGYSPCKAMVTDNIYKNRKYYGDRRYCESGFATEMTKDGKVILGAPGSFYFQGQVMVASLTNILSSAKSPNPLRSVQGMVSSLEAGSYDVYQGYSVATGEFTGDSTPDYVVGVPNHRNTAGSVIIYNGESKRNLKVFHTFYGTQVTAYFGHSVAVTDINNDGRDDILIGAPLYMERQSSRHLHQVGQVWVYLQRERSMFSGRPDQKLTGSVVYGRFGSAIAPLGDIDMDGFNDIAVGAPSSGGHGQVFIFMGQGDGLAPQYAQVLQSPFRPLGATAAFGFTLRGGTDIDANGYPDLVVGAWGASQIAVYRAQAVVRAKSQLSLQPDFLNPDLKACQLSKTSQSSPAVSCFTISLCVSVSGHSIPEEIVLEAELQLDKMKQKIARRTLFLQSNQPQEHFSLTIQRDVGVVCTNRTAYLRHESEIKDKLSPIFISLNYSLDRSANAVLHGQRAAVAQTRIILDCGEDNVCVPDLKLTASAGSDHLLIGEENPGEGAYETELQIRPPPHTHYQGVLSDREGFSRLVCAQRKENGTVVVVCDLGNPMQQGQKLQAGLYFSAGNLEEVESHVSFQLQIKSKNSRNPDSNVVHLGINVSATATLEMRGGSSPVECVLPIVPWEPKQVPSTLGEVGPIVEHVYELRNLGPGTINARMEVYFPTHQQGEFLLYVFANASEEHVTCHTSFPDIDLYKLVKYEGDSNRTVSPIHRIEKRDAELERQSKDTVHVNCSDGAVCLRFECEAPGLERGSSAVVRVMSRLWVRTFLERPYVDYVLHSAASYTVLSFVSKMQPKVLPSGQATTQTGVVWRTPDGEKEVPVWWIVVAIIAGLLLLAVFNFIFWKVGFFKRTRPPSDGEDDDTQDLNAPQSCEETELAASS</sequence>
<dbReference type="GO" id="GO:0001525">
    <property type="term" value="P:angiogenesis"/>
    <property type="evidence" value="ECO:0007669"/>
    <property type="project" value="TreeGrafter"/>
</dbReference>
<evidence type="ECO:0000313" key="22">
    <source>
        <dbReference type="Proteomes" id="UP001152622"/>
    </source>
</evidence>
<evidence type="ECO:0000256" key="2">
    <source>
        <dbReference type="ARBA" id="ARBA00008054"/>
    </source>
</evidence>
<dbReference type="Proteomes" id="UP001152622">
    <property type="component" value="Chromosome 12"/>
</dbReference>
<dbReference type="InterPro" id="IPR032695">
    <property type="entry name" value="Integrin_dom_sf"/>
</dbReference>
<dbReference type="InterPro" id="IPR013519">
    <property type="entry name" value="Int_alpha_beta-p"/>
</dbReference>
<dbReference type="InterPro" id="IPR013517">
    <property type="entry name" value="FG-GAP"/>
</dbReference>
<evidence type="ECO:0000259" key="19">
    <source>
        <dbReference type="Pfam" id="PF20805"/>
    </source>
</evidence>
<keyword evidence="7" id="KW-0106">Calcium</keyword>
<evidence type="ECO:0000256" key="6">
    <source>
        <dbReference type="ARBA" id="ARBA00022737"/>
    </source>
</evidence>
<dbReference type="PROSITE" id="PS00242">
    <property type="entry name" value="INTEGRIN_ALPHA"/>
    <property type="match status" value="1"/>
</dbReference>
<keyword evidence="5 16" id="KW-0732">Signal</keyword>
<dbReference type="PROSITE" id="PS51470">
    <property type="entry name" value="FG_GAP"/>
    <property type="match status" value="5"/>
</dbReference>
<feature type="repeat" description="FG-GAP" evidence="15">
    <location>
        <begin position="245"/>
        <end position="302"/>
    </location>
</feature>
<dbReference type="GO" id="GO:0005178">
    <property type="term" value="F:integrin binding"/>
    <property type="evidence" value="ECO:0007669"/>
    <property type="project" value="TreeGrafter"/>
</dbReference>
<evidence type="ECO:0000256" key="14">
    <source>
        <dbReference type="ARBA" id="ARBA00023180"/>
    </source>
</evidence>
<keyword evidence="22" id="KW-1185">Reference proteome</keyword>
<feature type="domain" description="Integrin alpha first immunoglubulin-like" evidence="18">
    <location>
        <begin position="479"/>
        <end position="612"/>
    </location>
</feature>
<dbReference type="InterPro" id="IPR048285">
    <property type="entry name" value="Integrin_alpha_Ig-like_2"/>
</dbReference>
<dbReference type="SUPFAM" id="SSF69318">
    <property type="entry name" value="Integrin alpha N-terminal domain"/>
    <property type="match status" value="1"/>
</dbReference>
<organism evidence="21 22">
    <name type="scientific">Synaphobranchus kaupii</name>
    <name type="common">Kaup's arrowtooth eel</name>
    <dbReference type="NCBI Taxonomy" id="118154"/>
    <lineage>
        <taxon>Eukaryota</taxon>
        <taxon>Metazoa</taxon>
        <taxon>Chordata</taxon>
        <taxon>Craniata</taxon>
        <taxon>Vertebrata</taxon>
        <taxon>Euteleostomi</taxon>
        <taxon>Actinopterygii</taxon>
        <taxon>Neopterygii</taxon>
        <taxon>Teleostei</taxon>
        <taxon>Anguilliformes</taxon>
        <taxon>Synaphobranchidae</taxon>
        <taxon>Synaphobranchus</taxon>
    </lineage>
</organism>
<keyword evidence="6" id="KW-0677">Repeat</keyword>
<feature type="domain" description="Integrin alpha third immunoglobulin-like" evidence="20">
    <location>
        <begin position="766"/>
        <end position="971"/>
    </location>
</feature>
<dbReference type="Gene3D" id="2.130.10.130">
    <property type="entry name" value="Integrin alpha, N-terminal"/>
    <property type="match status" value="1"/>
</dbReference>
<feature type="repeat" description="FG-GAP" evidence="15">
    <location>
        <begin position="431"/>
        <end position="494"/>
    </location>
</feature>
<dbReference type="PANTHER" id="PTHR23220">
    <property type="entry name" value="INTEGRIN ALPHA"/>
    <property type="match status" value="1"/>
</dbReference>
<dbReference type="GO" id="GO:0008305">
    <property type="term" value="C:integrin complex"/>
    <property type="evidence" value="ECO:0007669"/>
    <property type="project" value="InterPro"/>
</dbReference>
<dbReference type="GO" id="GO:0046872">
    <property type="term" value="F:metal ion binding"/>
    <property type="evidence" value="ECO:0007669"/>
    <property type="project" value="UniProtKB-KW"/>
</dbReference>
<comment type="caution">
    <text evidence="21">The sequence shown here is derived from an EMBL/GenBank/DDBJ whole genome shotgun (WGS) entry which is preliminary data.</text>
</comment>
<dbReference type="Gene3D" id="2.60.40.1530">
    <property type="entry name" value="ntegrin, alpha v. Chain A, domain 4"/>
    <property type="match status" value="1"/>
</dbReference>
<evidence type="ECO:0008006" key="23">
    <source>
        <dbReference type="Google" id="ProtNLM"/>
    </source>
</evidence>
<feature type="transmembrane region" description="Helical" evidence="16">
    <location>
        <begin position="982"/>
        <end position="1003"/>
    </location>
</feature>
<evidence type="ECO:0000256" key="17">
    <source>
        <dbReference type="SAM" id="MobiDB-lite"/>
    </source>
</evidence>
<keyword evidence="9 16" id="KW-1133">Transmembrane helix</keyword>
<keyword evidence="3 16" id="KW-0812">Transmembrane</keyword>
<dbReference type="PANTHER" id="PTHR23220:SF73">
    <property type="entry name" value="INTEGRIN ALPHA-IIB"/>
    <property type="match status" value="1"/>
</dbReference>
<dbReference type="GO" id="GO:0098609">
    <property type="term" value="P:cell-cell adhesion"/>
    <property type="evidence" value="ECO:0007669"/>
    <property type="project" value="TreeGrafter"/>
</dbReference>
<dbReference type="Gene3D" id="2.60.40.1510">
    <property type="entry name" value="ntegrin, alpha v. Chain A, domain 3"/>
    <property type="match status" value="1"/>
</dbReference>
<feature type="domain" description="Integrin alpha second immunoglobulin-like" evidence="19">
    <location>
        <begin position="630"/>
        <end position="760"/>
    </location>
</feature>
<evidence type="ECO:0000256" key="3">
    <source>
        <dbReference type="ARBA" id="ARBA00022692"/>
    </source>
</evidence>
<evidence type="ECO:0000313" key="21">
    <source>
        <dbReference type="EMBL" id="KAJ8345436.1"/>
    </source>
</evidence>
<proteinExistence type="inferred from homology"/>
<dbReference type="GO" id="GO:0007160">
    <property type="term" value="P:cell-matrix adhesion"/>
    <property type="evidence" value="ECO:0007669"/>
    <property type="project" value="TreeGrafter"/>
</dbReference>
<dbReference type="InterPro" id="IPR048286">
    <property type="entry name" value="Integrin_alpha_Ig-like_3"/>
</dbReference>
<evidence type="ECO:0000256" key="9">
    <source>
        <dbReference type="ARBA" id="ARBA00022989"/>
    </source>
</evidence>
<dbReference type="Gene3D" id="1.20.5.930">
    <property type="entry name" value="Bicelle-embedded integrin alpha(iib) transmembrane segment"/>
    <property type="match status" value="1"/>
</dbReference>
<feature type="signal peptide" evidence="16">
    <location>
        <begin position="1"/>
        <end position="25"/>
    </location>
</feature>
<evidence type="ECO:0000256" key="7">
    <source>
        <dbReference type="ARBA" id="ARBA00022837"/>
    </source>
</evidence>
<dbReference type="InterPro" id="IPR000413">
    <property type="entry name" value="Integrin_alpha"/>
</dbReference>
<dbReference type="FunFam" id="1.20.5.930:FF:000001">
    <property type="entry name" value="Integrin subunit alpha V"/>
    <property type="match status" value="1"/>
</dbReference>
<keyword evidence="4" id="KW-0479">Metal-binding</keyword>
<evidence type="ECO:0000256" key="16">
    <source>
        <dbReference type="RuleBase" id="RU003762"/>
    </source>
</evidence>
<dbReference type="InterPro" id="IPR018184">
    <property type="entry name" value="Integrin_alpha_C_CS"/>
</dbReference>
<keyword evidence="13 16" id="KW-0675">Receptor</keyword>
<dbReference type="SMART" id="SM00191">
    <property type="entry name" value="Int_alpha"/>
    <property type="match status" value="5"/>
</dbReference>
<dbReference type="GO" id="GO:0009897">
    <property type="term" value="C:external side of plasma membrane"/>
    <property type="evidence" value="ECO:0007669"/>
    <property type="project" value="TreeGrafter"/>
</dbReference>